<sequence>HYTPEPKNSIEAIANVRSMINNSNVPFGAPYKDGVYPTWWTSFIDTQDKVYYFDWLYTPNMIWIRLEDIDWETLEAPLYLDPKHDVDLAGHVLCDFMTHDDEDPGLPVCNEEGDDEEGDDEEEGDEEEAGGPYLRQTRSTETKVKVKGSKGRHSNEASPAAISAAACLLSALRSALAITVGSSVDPRHPRGNARRGGDALHDRPRGRDGGSGGSDAAGQTAADGGRASDLRGYFATLTNAPTVSPYPTQSPTRSPVPPPTASPSESPTGEPSDMPTYSPVTDGPLPSRRGGARAEGADVKPPAHHTLQPPAGEHRGGPTRDRLLEVGEAPFFRAPHHEGRGAEEVGEQPVLTPRDSVAGEAYDGSTGVQQARKSKEAALRWPTGESDEPPRGDKNDEIDERRRLDESTFANRHRVHELTEEWDEGATEWHNDLPAWQTPGGEAEPPDSAGRAAVAGTTAAARRRRTRGGRRTCWCWTAMTTCSRATAKTTASTTSGRSDWSACYPDPASSRGARPRPRERRRDRPAVRRGRVHGPDGPHGLTVEGIRFEGASLAGVVILDPRGPAELRDCEFIGGGGDGGDGDGDEEEDGAFGGGGLSVLIDGRHVEPVYTTTTSSTSWAFTDTTLPAQLKREAASSGTSQKFENASVGSVTLDEEVGIRTDFPTASPAAPPRQETEVVSCRTSIRNSVSGSSGRMRTSTRDSVSDNSGRTRSKNKNKNKKSKVGKTDKKNAKSAKTSPSED</sequence>
<dbReference type="OrthoDB" id="63199at2759"/>
<feature type="compositionally biased region" description="Low complexity" evidence="1">
    <location>
        <begin position="216"/>
        <end position="226"/>
    </location>
</feature>
<dbReference type="Gene3D" id="3.60.60.10">
    <property type="entry name" value="Penicillin V Acylase, Chain A"/>
    <property type="match status" value="1"/>
</dbReference>
<feature type="compositionally biased region" description="Basic and acidic residues" evidence="1">
    <location>
        <begin position="195"/>
        <end position="208"/>
    </location>
</feature>
<feature type="compositionally biased region" description="Low complexity" evidence="1">
    <location>
        <begin position="262"/>
        <end position="272"/>
    </location>
</feature>
<organism evidence="2 3">
    <name type="scientific">Thalassiosira oceanica</name>
    <name type="common">Marine diatom</name>
    <dbReference type="NCBI Taxonomy" id="159749"/>
    <lineage>
        <taxon>Eukaryota</taxon>
        <taxon>Sar</taxon>
        <taxon>Stramenopiles</taxon>
        <taxon>Ochrophyta</taxon>
        <taxon>Bacillariophyta</taxon>
        <taxon>Coscinodiscophyceae</taxon>
        <taxon>Thalassiosirophycidae</taxon>
        <taxon>Thalassiosirales</taxon>
        <taxon>Thalassiosiraceae</taxon>
        <taxon>Thalassiosira</taxon>
    </lineage>
</organism>
<dbReference type="EMBL" id="AGNL01049021">
    <property type="protein sequence ID" value="EJK44941.1"/>
    <property type="molecule type" value="Genomic_DNA"/>
</dbReference>
<keyword evidence="3" id="KW-1185">Reference proteome</keyword>
<feature type="non-terminal residue" evidence="2">
    <location>
        <position position="1"/>
    </location>
</feature>
<dbReference type="AlphaFoldDB" id="K0R831"/>
<feature type="compositionally biased region" description="Basic and acidic residues" evidence="1">
    <location>
        <begin position="388"/>
        <end position="404"/>
    </location>
</feature>
<accession>K0R831</accession>
<evidence type="ECO:0000313" key="2">
    <source>
        <dbReference type="EMBL" id="EJK44941.1"/>
    </source>
</evidence>
<dbReference type="InterPro" id="IPR029055">
    <property type="entry name" value="Ntn_hydrolases_N"/>
</dbReference>
<dbReference type="SUPFAM" id="SSF56235">
    <property type="entry name" value="N-terminal nucleophile aminohydrolases (Ntn hydrolases)"/>
    <property type="match status" value="1"/>
</dbReference>
<feature type="region of interest" description="Disordered" evidence="1">
    <location>
        <begin position="103"/>
        <end position="158"/>
    </location>
</feature>
<feature type="region of interest" description="Disordered" evidence="1">
    <location>
        <begin position="437"/>
        <end position="465"/>
    </location>
</feature>
<gene>
    <name evidence="2" type="ORF">THAOC_36481</name>
</gene>
<comment type="caution">
    <text evidence="2">The sequence shown here is derived from an EMBL/GenBank/DDBJ whole genome shotgun (WGS) entry which is preliminary data.</text>
</comment>
<feature type="compositionally biased region" description="Low complexity" evidence="1">
    <location>
        <begin position="485"/>
        <end position="495"/>
    </location>
</feature>
<feature type="region of interest" description="Disordered" evidence="1">
    <location>
        <begin position="662"/>
        <end position="742"/>
    </location>
</feature>
<proteinExistence type="predicted"/>
<name>K0R831_THAOC</name>
<feature type="compositionally biased region" description="Basic and acidic residues" evidence="1">
    <location>
        <begin position="312"/>
        <end position="325"/>
    </location>
</feature>
<feature type="region of interest" description="Disordered" evidence="1">
    <location>
        <begin position="485"/>
        <end position="543"/>
    </location>
</feature>
<evidence type="ECO:0000313" key="3">
    <source>
        <dbReference type="Proteomes" id="UP000266841"/>
    </source>
</evidence>
<evidence type="ECO:0000256" key="1">
    <source>
        <dbReference type="SAM" id="MobiDB-lite"/>
    </source>
</evidence>
<feature type="compositionally biased region" description="Low complexity" evidence="1">
    <location>
        <begin position="449"/>
        <end position="460"/>
    </location>
</feature>
<protein>
    <submittedName>
        <fullName evidence="2">Uncharacterized protein</fullName>
    </submittedName>
</protein>
<dbReference type="Proteomes" id="UP000266841">
    <property type="component" value="Unassembled WGS sequence"/>
</dbReference>
<feature type="compositionally biased region" description="Acidic residues" evidence="1">
    <location>
        <begin position="111"/>
        <end position="129"/>
    </location>
</feature>
<reference evidence="2 3" key="1">
    <citation type="journal article" date="2012" name="Genome Biol.">
        <title>Genome and low-iron response of an oceanic diatom adapted to chronic iron limitation.</title>
        <authorList>
            <person name="Lommer M."/>
            <person name="Specht M."/>
            <person name="Roy A.S."/>
            <person name="Kraemer L."/>
            <person name="Andreson R."/>
            <person name="Gutowska M.A."/>
            <person name="Wolf J."/>
            <person name="Bergner S.V."/>
            <person name="Schilhabel M.B."/>
            <person name="Klostermeier U.C."/>
            <person name="Beiko R.G."/>
            <person name="Rosenstiel P."/>
            <person name="Hippler M."/>
            <person name="Laroche J."/>
        </authorList>
    </citation>
    <scope>NUCLEOTIDE SEQUENCE [LARGE SCALE GENOMIC DNA]</scope>
    <source>
        <strain evidence="2 3">CCMP1005</strain>
    </source>
</reference>
<feature type="compositionally biased region" description="Basic residues" evidence="1">
    <location>
        <begin position="711"/>
        <end position="724"/>
    </location>
</feature>
<feature type="region of interest" description="Disordered" evidence="1">
    <location>
        <begin position="182"/>
        <end position="226"/>
    </location>
</feature>
<feature type="region of interest" description="Disordered" evidence="1">
    <location>
        <begin position="239"/>
        <end position="404"/>
    </location>
</feature>
<feature type="compositionally biased region" description="Low complexity" evidence="1">
    <location>
        <begin position="688"/>
        <end position="697"/>
    </location>
</feature>